<comment type="caution">
    <text evidence="7">The sequence shown here is derived from an EMBL/GenBank/DDBJ whole genome shotgun (WGS) entry which is preliminary data.</text>
</comment>
<dbReference type="InterPro" id="IPR015422">
    <property type="entry name" value="PyrdxlP-dep_Trfase_small"/>
</dbReference>
<dbReference type="Proteomes" id="UP001596303">
    <property type="component" value="Unassembled WGS sequence"/>
</dbReference>
<evidence type="ECO:0000256" key="4">
    <source>
        <dbReference type="ARBA" id="ARBA00023239"/>
    </source>
</evidence>
<dbReference type="EC" id="4.4.1.13" evidence="7"/>
<gene>
    <name evidence="7" type="primary">metC</name>
    <name evidence="7" type="ORF">ACFQDM_17575</name>
</gene>
<reference evidence="8" key="1">
    <citation type="journal article" date="2019" name="Int. J. Syst. Evol. Microbiol.">
        <title>The Global Catalogue of Microorganisms (GCM) 10K type strain sequencing project: providing services to taxonomists for standard genome sequencing and annotation.</title>
        <authorList>
            <consortium name="The Broad Institute Genomics Platform"/>
            <consortium name="The Broad Institute Genome Sequencing Center for Infectious Disease"/>
            <person name="Wu L."/>
            <person name="Ma J."/>
        </authorList>
    </citation>
    <scope>NUCLEOTIDE SEQUENCE [LARGE SCALE GENOMIC DNA]</scope>
    <source>
        <strain evidence="8">CGMCC-1.15741</strain>
    </source>
</reference>
<organism evidence="7 8">
    <name type="scientific">Ponticaulis profundi</name>
    <dbReference type="NCBI Taxonomy" id="2665222"/>
    <lineage>
        <taxon>Bacteria</taxon>
        <taxon>Pseudomonadati</taxon>
        <taxon>Pseudomonadota</taxon>
        <taxon>Alphaproteobacteria</taxon>
        <taxon>Hyphomonadales</taxon>
        <taxon>Hyphomonadaceae</taxon>
        <taxon>Ponticaulis</taxon>
    </lineage>
</organism>
<dbReference type="InterPro" id="IPR006233">
    <property type="entry name" value="Cys_b_lyase_bac"/>
</dbReference>
<dbReference type="RefSeq" id="WP_377381476.1">
    <property type="nucleotide sequence ID" value="NZ_JBHSSW010000066.1"/>
</dbReference>
<keyword evidence="4 7" id="KW-0456">Lyase</keyword>
<dbReference type="EMBL" id="JBHSSW010000066">
    <property type="protein sequence ID" value="MFC6199887.1"/>
    <property type="molecule type" value="Genomic_DNA"/>
</dbReference>
<comment type="cofactor">
    <cofactor evidence="1 6">
        <name>pyridoxal 5'-phosphate</name>
        <dbReference type="ChEBI" id="CHEBI:597326"/>
    </cofactor>
</comment>
<dbReference type="GO" id="GO:0047804">
    <property type="term" value="F:cysteine-S-conjugate beta-lyase activity"/>
    <property type="evidence" value="ECO:0007669"/>
    <property type="project" value="UniProtKB-EC"/>
</dbReference>
<comment type="catalytic activity">
    <reaction evidence="5">
        <text>L,L-cystathionine + H2O = L-homocysteine + pyruvate + NH4(+)</text>
        <dbReference type="Rhea" id="RHEA:13965"/>
        <dbReference type="ChEBI" id="CHEBI:15361"/>
        <dbReference type="ChEBI" id="CHEBI:15377"/>
        <dbReference type="ChEBI" id="CHEBI:28938"/>
        <dbReference type="ChEBI" id="CHEBI:58161"/>
        <dbReference type="ChEBI" id="CHEBI:58199"/>
    </reaction>
</comment>
<dbReference type="Pfam" id="PF01053">
    <property type="entry name" value="Cys_Met_Meta_PP"/>
    <property type="match status" value="1"/>
</dbReference>
<dbReference type="PANTHER" id="PTHR43500">
    <property type="entry name" value="CYSTATHIONINE BETA-LYASE-RELATED"/>
    <property type="match status" value="1"/>
</dbReference>
<dbReference type="PIRSF" id="PIRSF001434">
    <property type="entry name" value="CGS"/>
    <property type="match status" value="1"/>
</dbReference>
<evidence type="ECO:0000256" key="3">
    <source>
        <dbReference type="ARBA" id="ARBA00022898"/>
    </source>
</evidence>
<dbReference type="InterPro" id="IPR015421">
    <property type="entry name" value="PyrdxlP-dep_Trfase_major"/>
</dbReference>
<dbReference type="InterPro" id="IPR000277">
    <property type="entry name" value="Cys/Met-Metab_PyrdxlP-dep_enz"/>
</dbReference>
<keyword evidence="3 6" id="KW-0663">Pyridoxal phosphate</keyword>
<proteinExistence type="inferred from homology"/>
<dbReference type="Gene3D" id="3.90.1150.10">
    <property type="entry name" value="Aspartate Aminotransferase, domain 1"/>
    <property type="match status" value="1"/>
</dbReference>
<dbReference type="PANTHER" id="PTHR43500:SF1">
    <property type="entry name" value="CYSTATHIONINE BETA-LYASE-RELATED"/>
    <property type="match status" value="1"/>
</dbReference>
<comment type="similarity">
    <text evidence="2 6">Belongs to the trans-sulfuration enzymes family.</text>
</comment>
<evidence type="ECO:0000256" key="2">
    <source>
        <dbReference type="ARBA" id="ARBA00009077"/>
    </source>
</evidence>
<evidence type="ECO:0000313" key="7">
    <source>
        <dbReference type="EMBL" id="MFC6199887.1"/>
    </source>
</evidence>
<name>A0ABW1SDT3_9PROT</name>
<accession>A0ABW1SDT3</accession>
<sequence length="390" mass="43138">MSADGKKLSTRLVHAARSADAFDGAVNPPIQRASTLLTEDVDKLYSGTKSLYGRMGLKSHQVLSDAMSELEGASYTQLASCGLNACALALAAAVEAGDHLIASDSVYGPTRRFCERRLKAMGVEASFFNPRDLEQLKSLIRPNTKAIFLEGPGSLTFELHDVEPIVELARQENIFTIFDNTWSAGVFFKPLDWGLTASVQALTKYVIGHSDGFGGAVMTNDRTFERRLFETASDWGISMSPDDVYLAQRGLRSLELRIREQGQKGIDLAHWLEKHPAVETVHHPALASHPDHEIWTRYYSGASGLFGFTLKPAEKPALKRFFDSLELFGFGFSWGGFESLMIPCDPQLKRSESPDWKSRDRGALIRVSVGLESIDDLKADLRQAFDRMAS</sequence>
<dbReference type="Gene3D" id="3.40.640.10">
    <property type="entry name" value="Type I PLP-dependent aspartate aminotransferase-like (Major domain)"/>
    <property type="match status" value="1"/>
</dbReference>
<evidence type="ECO:0000313" key="8">
    <source>
        <dbReference type="Proteomes" id="UP001596303"/>
    </source>
</evidence>
<evidence type="ECO:0000256" key="6">
    <source>
        <dbReference type="RuleBase" id="RU362118"/>
    </source>
</evidence>
<dbReference type="SUPFAM" id="SSF53383">
    <property type="entry name" value="PLP-dependent transferases"/>
    <property type="match status" value="1"/>
</dbReference>
<dbReference type="InterPro" id="IPR015424">
    <property type="entry name" value="PyrdxlP-dep_Trfase"/>
</dbReference>
<protein>
    <submittedName>
        <fullName evidence="7">Cystathionine beta-lyase</fullName>
        <ecNumber evidence="7">4.4.1.13</ecNumber>
    </submittedName>
</protein>
<evidence type="ECO:0000256" key="5">
    <source>
        <dbReference type="ARBA" id="ARBA00047517"/>
    </source>
</evidence>
<dbReference type="NCBIfam" id="TIGR01324">
    <property type="entry name" value="cysta_beta_ly_B"/>
    <property type="match status" value="1"/>
</dbReference>
<keyword evidence="8" id="KW-1185">Reference proteome</keyword>
<evidence type="ECO:0000256" key="1">
    <source>
        <dbReference type="ARBA" id="ARBA00001933"/>
    </source>
</evidence>